<name>X1AKN8_9ZZZZ</name>
<dbReference type="AlphaFoldDB" id="X1AKN8"/>
<organism evidence="1">
    <name type="scientific">marine sediment metagenome</name>
    <dbReference type="NCBI Taxonomy" id="412755"/>
    <lineage>
        <taxon>unclassified sequences</taxon>
        <taxon>metagenomes</taxon>
        <taxon>ecological metagenomes</taxon>
    </lineage>
</organism>
<accession>X1AKN8</accession>
<dbReference type="InterPro" id="IPR023214">
    <property type="entry name" value="HAD_sf"/>
</dbReference>
<reference evidence="1" key="1">
    <citation type="journal article" date="2014" name="Front. Microbiol.">
        <title>High frequency of phylogenetically diverse reductive dehalogenase-homologous genes in deep subseafloor sedimentary metagenomes.</title>
        <authorList>
            <person name="Kawai M."/>
            <person name="Futagami T."/>
            <person name="Toyoda A."/>
            <person name="Takaki Y."/>
            <person name="Nishi S."/>
            <person name="Hori S."/>
            <person name="Arai W."/>
            <person name="Tsubouchi T."/>
            <person name="Morono Y."/>
            <person name="Uchiyama I."/>
            <person name="Ito T."/>
            <person name="Fujiyama A."/>
            <person name="Inagaki F."/>
            <person name="Takami H."/>
        </authorList>
    </citation>
    <scope>NUCLEOTIDE SEQUENCE</scope>
    <source>
        <strain evidence="1">Expedition CK06-06</strain>
    </source>
</reference>
<dbReference type="EMBL" id="BART01003224">
    <property type="protein sequence ID" value="GAG73043.1"/>
    <property type="molecule type" value="Genomic_DNA"/>
</dbReference>
<evidence type="ECO:0000313" key="1">
    <source>
        <dbReference type="EMBL" id="GAG73043.1"/>
    </source>
</evidence>
<dbReference type="SUPFAM" id="SSF56784">
    <property type="entry name" value="HAD-like"/>
    <property type="match status" value="1"/>
</dbReference>
<dbReference type="InterPro" id="IPR036412">
    <property type="entry name" value="HAD-like_sf"/>
</dbReference>
<dbReference type="Gene3D" id="3.40.50.1000">
    <property type="entry name" value="HAD superfamily/HAD-like"/>
    <property type="match status" value="1"/>
</dbReference>
<gene>
    <name evidence="1" type="ORF">S01H4_09091</name>
</gene>
<evidence type="ECO:0008006" key="2">
    <source>
        <dbReference type="Google" id="ProtNLM"/>
    </source>
</evidence>
<proteinExistence type="predicted"/>
<sequence length="71" mass="8463">MDVRLVVFDVDGTLTQHSSVWWRLHELFGTTKEGRLYFDQYFAGEINYTQWADYDAALWKGKPVSRVMEMR</sequence>
<comment type="caution">
    <text evidence="1">The sequence shown here is derived from an EMBL/GenBank/DDBJ whole genome shotgun (WGS) entry which is preliminary data.</text>
</comment>
<protein>
    <recommendedName>
        <fullName evidence="2">Phosphoserine phosphatase</fullName>
    </recommendedName>
</protein>